<dbReference type="EMBL" id="BAAALD010000004">
    <property type="protein sequence ID" value="GAA1070720.1"/>
    <property type="molecule type" value="Genomic_DNA"/>
</dbReference>
<evidence type="ECO:0000313" key="2">
    <source>
        <dbReference type="EMBL" id="GAA1070720.1"/>
    </source>
</evidence>
<evidence type="ECO:0000256" key="1">
    <source>
        <dbReference type="SAM" id="MobiDB-lite"/>
    </source>
</evidence>
<organism evidence="2 3">
    <name type="scientific">Kitasatospora arboriphila</name>
    <dbReference type="NCBI Taxonomy" id="258052"/>
    <lineage>
        <taxon>Bacteria</taxon>
        <taxon>Bacillati</taxon>
        <taxon>Actinomycetota</taxon>
        <taxon>Actinomycetes</taxon>
        <taxon>Kitasatosporales</taxon>
        <taxon>Streptomycetaceae</taxon>
        <taxon>Kitasatospora</taxon>
    </lineage>
</organism>
<dbReference type="Proteomes" id="UP001499987">
    <property type="component" value="Unassembled WGS sequence"/>
</dbReference>
<keyword evidence="3" id="KW-1185">Reference proteome</keyword>
<feature type="compositionally biased region" description="Basic and acidic residues" evidence="1">
    <location>
        <begin position="71"/>
        <end position="80"/>
    </location>
</feature>
<accession>A0ABN1TA49</accession>
<feature type="compositionally biased region" description="Gly residues" evidence="1">
    <location>
        <begin position="34"/>
        <end position="44"/>
    </location>
</feature>
<feature type="compositionally biased region" description="Polar residues" evidence="1">
    <location>
        <begin position="118"/>
        <end position="134"/>
    </location>
</feature>
<comment type="caution">
    <text evidence="2">The sequence shown here is derived from an EMBL/GenBank/DDBJ whole genome shotgun (WGS) entry which is preliminary data.</text>
</comment>
<sequence length="134" mass="13824">MRTVCVACDKNVRAPARHHPHAERTNPAPAEPPGAGGSYGAGGDGIRRRSVTKPSGGFVDWWSERVMGSRGHTEACRGSRCESGAVPPLSPGSTLDLHGHGGPPQGRWKARARAGPGSQETLAAGSSIQGADPE</sequence>
<name>A0ABN1TA49_9ACTN</name>
<gene>
    <name evidence="2" type="ORF">GCM10009663_06930</name>
</gene>
<protein>
    <submittedName>
        <fullName evidence="2">Uncharacterized protein</fullName>
    </submittedName>
</protein>
<reference evidence="2 3" key="1">
    <citation type="journal article" date="2019" name="Int. J. Syst. Evol. Microbiol.">
        <title>The Global Catalogue of Microorganisms (GCM) 10K type strain sequencing project: providing services to taxonomists for standard genome sequencing and annotation.</title>
        <authorList>
            <consortium name="The Broad Institute Genomics Platform"/>
            <consortium name="The Broad Institute Genome Sequencing Center for Infectious Disease"/>
            <person name="Wu L."/>
            <person name="Ma J."/>
        </authorList>
    </citation>
    <scope>NUCLEOTIDE SEQUENCE [LARGE SCALE GENOMIC DNA]</scope>
    <source>
        <strain evidence="2 3">JCM 13002</strain>
    </source>
</reference>
<feature type="region of interest" description="Disordered" evidence="1">
    <location>
        <begin position="15"/>
        <end position="134"/>
    </location>
</feature>
<evidence type="ECO:0000313" key="3">
    <source>
        <dbReference type="Proteomes" id="UP001499987"/>
    </source>
</evidence>
<proteinExistence type="predicted"/>